<evidence type="ECO:0000256" key="9">
    <source>
        <dbReference type="RuleBase" id="RU000612"/>
    </source>
</evidence>
<keyword evidence="4 8" id="KW-0963">Cytoplasm</keyword>
<comment type="catalytic activity">
    <reaction evidence="7 8 9">
        <text>alpha-D-glucose 6-phosphate = beta-D-fructose 6-phosphate</text>
        <dbReference type="Rhea" id="RHEA:11816"/>
        <dbReference type="ChEBI" id="CHEBI:57634"/>
        <dbReference type="ChEBI" id="CHEBI:58225"/>
        <dbReference type="EC" id="5.3.1.9"/>
    </reaction>
</comment>
<sequence>MSEDTYANAGRPASKAKLTELPAWHALTQHVQRMRRVHLRQLFAADTTRGERFSLQACGLYLDYAKNLITTETIDLLVSLANACGLPRQIEAMFTGQKINVSEDRAALHIALRAPRTQTILLDGHDVVAEVHAVLDRMTAFTSAVHRGEWRGYSGKRLRNVVNIGIGGSDLGPVMAYHALRQYASKEMVFRFISNVDGSDFLEATQDLDPAETLFIVCSKTFRTKETLTNAATAREWIVRSLGDERAVARHFVAVSTNVEAAAKFGIDARQLFGLWDWDGGRYSMDSAIGLSTMLAVGPENFRSMLGGFHAMDQHFRTVPLSRNLPVLMGLLSVWYNNFFDAQTAAVLPYAHDMQRFPAYLQQLTMESNGKHVTLDGAPIDYQTGPIYWGEPGTNGQHSFHQLLHQGTRMVPCDFIGFCRATHPIGNHQELLLANLFAQTEALAFGKTNDEVWAEGVPDWLVPHRVFEGNRPTNTLLADTLDPATLGALVALYEHSVFTQSTIWHIDAFDQWGVELGKSLAERTLAALAGSAAPGLDSSSRALIRYCRERREGHAG</sequence>
<dbReference type="Gene3D" id="3.40.50.10490">
    <property type="entry name" value="Glucose-6-phosphate isomerase like protein, domain 1"/>
    <property type="match status" value="2"/>
</dbReference>
<dbReference type="PROSITE" id="PS00174">
    <property type="entry name" value="P_GLUCOSE_ISOMERASE_2"/>
    <property type="match status" value="1"/>
</dbReference>
<dbReference type="InterPro" id="IPR018189">
    <property type="entry name" value="Phosphoglucose_isomerase_CS"/>
</dbReference>
<dbReference type="UniPathway" id="UPA00109">
    <property type="reaction ID" value="UER00181"/>
</dbReference>
<dbReference type="GO" id="GO:0006094">
    <property type="term" value="P:gluconeogenesis"/>
    <property type="evidence" value="ECO:0007669"/>
    <property type="project" value="UniProtKB-UniRule"/>
</dbReference>
<evidence type="ECO:0000256" key="6">
    <source>
        <dbReference type="ARBA" id="ARBA00023235"/>
    </source>
</evidence>
<dbReference type="GO" id="GO:0048029">
    <property type="term" value="F:monosaccharide binding"/>
    <property type="evidence" value="ECO:0007669"/>
    <property type="project" value="TreeGrafter"/>
</dbReference>
<keyword evidence="6 8" id="KW-0413">Isomerase</keyword>
<dbReference type="PANTHER" id="PTHR11469">
    <property type="entry name" value="GLUCOSE-6-PHOSPHATE ISOMERASE"/>
    <property type="match status" value="1"/>
</dbReference>
<accession>A0A5E4U000</accession>
<dbReference type="CDD" id="cd05015">
    <property type="entry name" value="SIS_PGI_1"/>
    <property type="match status" value="1"/>
</dbReference>
<dbReference type="Pfam" id="PF00342">
    <property type="entry name" value="PGI"/>
    <property type="match status" value="1"/>
</dbReference>
<keyword evidence="5 8" id="KW-0324">Glycolysis</keyword>
<keyword evidence="11" id="KW-1185">Reference proteome</keyword>
<dbReference type="NCBIfam" id="NF001211">
    <property type="entry name" value="PRK00179.1"/>
    <property type="match status" value="1"/>
</dbReference>
<evidence type="ECO:0000256" key="3">
    <source>
        <dbReference type="ARBA" id="ARBA00022432"/>
    </source>
</evidence>
<dbReference type="GO" id="GO:0097367">
    <property type="term" value="F:carbohydrate derivative binding"/>
    <property type="evidence" value="ECO:0007669"/>
    <property type="project" value="InterPro"/>
</dbReference>
<comment type="subcellular location">
    <subcellularLocation>
        <location evidence="8">Cytoplasm</location>
    </subcellularLocation>
</comment>
<reference evidence="10 11" key="1">
    <citation type="submission" date="2019-08" db="EMBL/GenBank/DDBJ databases">
        <authorList>
            <person name="Peeters C."/>
        </authorList>
    </citation>
    <scope>NUCLEOTIDE SEQUENCE [LARGE SCALE GENOMIC DNA]</scope>
    <source>
        <strain evidence="10 11">LMG 31115</strain>
    </source>
</reference>
<dbReference type="GO" id="GO:0004347">
    <property type="term" value="F:glucose-6-phosphate isomerase activity"/>
    <property type="evidence" value="ECO:0007669"/>
    <property type="project" value="UniProtKB-UniRule"/>
</dbReference>
<dbReference type="Proteomes" id="UP000333828">
    <property type="component" value="Unassembled WGS sequence"/>
</dbReference>
<evidence type="ECO:0000256" key="1">
    <source>
        <dbReference type="ARBA" id="ARBA00004926"/>
    </source>
</evidence>
<dbReference type="InterPro" id="IPR035476">
    <property type="entry name" value="SIS_PGI_1"/>
</dbReference>
<evidence type="ECO:0000256" key="2">
    <source>
        <dbReference type="ARBA" id="ARBA00006604"/>
    </source>
</evidence>
<dbReference type="EC" id="5.3.1.9" evidence="8"/>
<evidence type="ECO:0000313" key="10">
    <source>
        <dbReference type="EMBL" id="VVD93415.1"/>
    </source>
</evidence>
<feature type="active site" description="Proton donor" evidence="8">
    <location>
        <position position="367"/>
    </location>
</feature>
<dbReference type="InterPro" id="IPR023096">
    <property type="entry name" value="G6P_Isomerase_C"/>
</dbReference>
<dbReference type="Gene3D" id="1.10.1390.10">
    <property type="match status" value="1"/>
</dbReference>
<protein>
    <recommendedName>
        <fullName evidence="8">Glucose-6-phosphate isomerase</fullName>
        <shortName evidence="8">GPI</shortName>
        <ecNumber evidence="8">5.3.1.9</ecNumber>
    </recommendedName>
    <alternativeName>
        <fullName evidence="8">Phosphoglucose isomerase</fullName>
        <shortName evidence="8">PGI</shortName>
    </alternativeName>
    <alternativeName>
        <fullName evidence="8">Phosphohexose isomerase</fullName>
        <shortName evidence="8">PHI</shortName>
    </alternativeName>
</protein>
<comment type="similarity">
    <text evidence="2 8 9">Belongs to the GPI family.</text>
</comment>
<evidence type="ECO:0000256" key="4">
    <source>
        <dbReference type="ARBA" id="ARBA00022490"/>
    </source>
</evidence>
<proteinExistence type="inferred from homology"/>
<evidence type="ECO:0000256" key="5">
    <source>
        <dbReference type="ARBA" id="ARBA00023152"/>
    </source>
</evidence>
<name>A0A5E4U000_9BURK</name>
<dbReference type="PANTHER" id="PTHR11469:SF1">
    <property type="entry name" value="GLUCOSE-6-PHOSPHATE ISOMERASE"/>
    <property type="match status" value="1"/>
</dbReference>
<feature type="active site" evidence="8">
    <location>
        <position position="518"/>
    </location>
</feature>
<dbReference type="PROSITE" id="PS51463">
    <property type="entry name" value="P_GLUCOSE_ISOMERASE_3"/>
    <property type="match status" value="1"/>
</dbReference>
<comment type="pathway">
    <text evidence="8">Carbohydrate biosynthesis; gluconeogenesis.</text>
</comment>
<dbReference type="InterPro" id="IPR001672">
    <property type="entry name" value="G6P_Isomerase"/>
</dbReference>
<evidence type="ECO:0000313" key="11">
    <source>
        <dbReference type="Proteomes" id="UP000333828"/>
    </source>
</evidence>
<dbReference type="AlphaFoldDB" id="A0A5E4U000"/>
<dbReference type="EMBL" id="CABPSI010000002">
    <property type="protein sequence ID" value="VVD93415.1"/>
    <property type="molecule type" value="Genomic_DNA"/>
</dbReference>
<comment type="function">
    <text evidence="8">Catalyzes the reversible isomerization of glucose-6-phosphate to fructose-6-phosphate.</text>
</comment>
<dbReference type="UniPathway" id="UPA00138"/>
<dbReference type="InterPro" id="IPR035482">
    <property type="entry name" value="SIS_PGI_2"/>
</dbReference>
<dbReference type="HAMAP" id="MF_00473">
    <property type="entry name" value="G6P_isomerase"/>
    <property type="match status" value="1"/>
</dbReference>
<dbReference type="InterPro" id="IPR046348">
    <property type="entry name" value="SIS_dom_sf"/>
</dbReference>
<dbReference type="GO" id="GO:0006096">
    <property type="term" value="P:glycolytic process"/>
    <property type="evidence" value="ECO:0007669"/>
    <property type="project" value="UniProtKB-UniRule"/>
</dbReference>
<dbReference type="GO" id="GO:0051156">
    <property type="term" value="P:glucose 6-phosphate metabolic process"/>
    <property type="evidence" value="ECO:0007669"/>
    <property type="project" value="TreeGrafter"/>
</dbReference>
<keyword evidence="3 8" id="KW-0312">Gluconeogenesis</keyword>
<gene>
    <name evidence="10" type="primary">pgi_1</name>
    <name evidence="8" type="synonym">pgi</name>
    <name evidence="10" type="ORF">PIN31115_01717</name>
</gene>
<evidence type="ECO:0000256" key="8">
    <source>
        <dbReference type="HAMAP-Rule" id="MF_00473"/>
    </source>
</evidence>
<dbReference type="RefSeq" id="WP_150683700.1">
    <property type="nucleotide sequence ID" value="NZ_CABPSI010000002.1"/>
</dbReference>
<dbReference type="CDD" id="cd05016">
    <property type="entry name" value="SIS_PGI_2"/>
    <property type="match status" value="1"/>
</dbReference>
<dbReference type="FunFam" id="3.40.50.10490:FF:000018">
    <property type="entry name" value="Glucose-6-phosphate isomerase"/>
    <property type="match status" value="1"/>
</dbReference>
<evidence type="ECO:0000256" key="7">
    <source>
        <dbReference type="ARBA" id="ARBA00029321"/>
    </source>
</evidence>
<dbReference type="PRINTS" id="PR00662">
    <property type="entry name" value="G6PISOMERASE"/>
</dbReference>
<dbReference type="GO" id="GO:0005829">
    <property type="term" value="C:cytosol"/>
    <property type="evidence" value="ECO:0007669"/>
    <property type="project" value="TreeGrafter"/>
</dbReference>
<organism evidence="10 11">
    <name type="scientific">Pandoraea iniqua</name>
    <dbReference type="NCBI Taxonomy" id="2508288"/>
    <lineage>
        <taxon>Bacteria</taxon>
        <taxon>Pseudomonadati</taxon>
        <taxon>Pseudomonadota</taxon>
        <taxon>Betaproteobacteria</taxon>
        <taxon>Burkholderiales</taxon>
        <taxon>Burkholderiaceae</taxon>
        <taxon>Pandoraea</taxon>
    </lineage>
</organism>
<dbReference type="SUPFAM" id="SSF53697">
    <property type="entry name" value="SIS domain"/>
    <property type="match status" value="1"/>
</dbReference>
<feature type="active site" evidence="8">
    <location>
        <position position="398"/>
    </location>
</feature>
<comment type="pathway">
    <text evidence="1 8 9">Carbohydrate degradation; glycolysis; D-glyceraldehyde 3-phosphate and glycerone phosphate from D-glucose: step 2/4.</text>
</comment>